<dbReference type="EMBL" id="GU474939">
    <property type="protein sequence ID" value="ADI20271.1"/>
    <property type="molecule type" value="Genomic_DNA"/>
</dbReference>
<evidence type="ECO:0000256" key="2">
    <source>
        <dbReference type="ARBA" id="ARBA00022475"/>
    </source>
</evidence>
<comment type="subcellular location">
    <subcellularLocation>
        <location evidence="1">Cell membrane</location>
        <topology evidence="1">Multi-pass membrane protein</topology>
    </subcellularLocation>
</comment>
<feature type="transmembrane region" description="Helical" evidence="6">
    <location>
        <begin position="302"/>
        <end position="322"/>
    </location>
</feature>
<organism evidence="7">
    <name type="scientific">uncultured Sphingobacterium sp. EB080_L08E11</name>
    <dbReference type="NCBI Taxonomy" id="710992"/>
    <lineage>
        <taxon>Bacteria</taxon>
        <taxon>Pseudomonadati</taxon>
        <taxon>Bacteroidota</taxon>
        <taxon>Sphingobacteriia</taxon>
        <taxon>Sphingobacteriales</taxon>
        <taxon>Sphingobacteriaceae</taxon>
        <taxon>Sphingobacterium</taxon>
        <taxon>environmental samples</taxon>
    </lineage>
</organism>
<evidence type="ECO:0000256" key="3">
    <source>
        <dbReference type="ARBA" id="ARBA00022692"/>
    </source>
</evidence>
<accession>E0Y0T0</accession>
<dbReference type="Pfam" id="PF03739">
    <property type="entry name" value="LptF_LptG"/>
    <property type="match status" value="1"/>
</dbReference>
<protein>
    <recommendedName>
        <fullName evidence="8">Permease YjgP/YjgQ family protein</fullName>
    </recommendedName>
</protein>
<feature type="transmembrane region" description="Helical" evidence="6">
    <location>
        <begin position="52"/>
        <end position="76"/>
    </location>
</feature>
<feature type="transmembrane region" description="Helical" evidence="6">
    <location>
        <begin position="277"/>
        <end position="295"/>
    </location>
</feature>
<evidence type="ECO:0000256" key="4">
    <source>
        <dbReference type="ARBA" id="ARBA00022989"/>
    </source>
</evidence>
<dbReference type="InterPro" id="IPR005495">
    <property type="entry name" value="LptG/LptF_permease"/>
</dbReference>
<feature type="transmembrane region" description="Helical" evidence="6">
    <location>
        <begin position="352"/>
        <end position="369"/>
    </location>
</feature>
<dbReference type="PANTHER" id="PTHR33529">
    <property type="entry name" value="SLR0882 PROTEIN-RELATED"/>
    <property type="match status" value="1"/>
</dbReference>
<keyword evidence="2" id="KW-1003">Cell membrane</keyword>
<feature type="transmembrane region" description="Helical" evidence="6">
    <location>
        <begin position="103"/>
        <end position="122"/>
    </location>
</feature>
<keyword evidence="5 6" id="KW-0472">Membrane</keyword>
<keyword evidence="3 6" id="KW-0812">Transmembrane</keyword>
<sequence>MNKLDRYILLKFIGSFFLTMVLILSIAVVFDISEKLDDFQNGASMNEIIFDYYINFIAFYGNLFSALILFISTIWFTSRMASNSEIVAILTSGTSFRRLLRPYFIGASIICALSLTLNHLLVPQTNIKRIAFEEKYVTGVNRPISQKMHRQVLPGHYVYFETFSGVRESGYQMTYEVFEDHQLKSKLSADFVRLDTATGRWRLDNFRLRTLDEKGGEQISFGRRMDTALAFTSEQIAPKLNSIATMNSKELSRFIAQEELTGNENIASYQMEMQRRTSYPVSSYVFVLLAVGLASQKKRGGLGINIAIGLVLTAIYIFFMQLSETFAKTGLLSSEGLLGGPLEWIGIQPAEFAVWIPNIVFAIIALWRYSAAPK</sequence>
<reference evidence="7" key="1">
    <citation type="journal article" date="2011" name="Environ. Microbiol.">
        <title>Time-series analyses of Monterey Bay coastal microbial picoplankton using a 'genome proxy' microarray.</title>
        <authorList>
            <person name="Rich V.I."/>
            <person name="Pham V.D."/>
            <person name="Eppley J."/>
            <person name="Shi Y."/>
            <person name="DeLong E.F."/>
        </authorList>
    </citation>
    <scope>NUCLEOTIDE SEQUENCE</scope>
</reference>
<dbReference type="AlphaFoldDB" id="E0Y0T0"/>
<name>E0Y0T0_9SPHI</name>
<evidence type="ECO:0008006" key="8">
    <source>
        <dbReference type="Google" id="ProtNLM"/>
    </source>
</evidence>
<proteinExistence type="predicted"/>
<evidence type="ECO:0000256" key="6">
    <source>
        <dbReference type="SAM" id="Phobius"/>
    </source>
</evidence>
<keyword evidence="4 6" id="KW-1133">Transmembrane helix</keyword>
<evidence type="ECO:0000256" key="5">
    <source>
        <dbReference type="ARBA" id="ARBA00023136"/>
    </source>
</evidence>
<dbReference type="GO" id="GO:0043190">
    <property type="term" value="C:ATP-binding cassette (ABC) transporter complex"/>
    <property type="evidence" value="ECO:0007669"/>
    <property type="project" value="TreeGrafter"/>
</dbReference>
<dbReference type="PANTHER" id="PTHR33529:SF8">
    <property type="entry name" value="PERMEASE, YJGP_YJGQ FAMILY"/>
    <property type="match status" value="1"/>
</dbReference>
<evidence type="ECO:0000256" key="1">
    <source>
        <dbReference type="ARBA" id="ARBA00004651"/>
    </source>
</evidence>
<feature type="transmembrane region" description="Helical" evidence="6">
    <location>
        <begin position="12"/>
        <end position="32"/>
    </location>
</feature>
<dbReference type="GO" id="GO:0015920">
    <property type="term" value="P:lipopolysaccharide transport"/>
    <property type="evidence" value="ECO:0007669"/>
    <property type="project" value="TreeGrafter"/>
</dbReference>
<evidence type="ECO:0000313" key="7">
    <source>
        <dbReference type="EMBL" id="ADI20271.1"/>
    </source>
</evidence>